<keyword evidence="1" id="KW-0808">Transferase</keyword>
<proteinExistence type="predicted"/>
<keyword evidence="2" id="KW-1185">Reference proteome</keyword>
<evidence type="ECO:0000313" key="1">
    <source>
        <dbReference type="EMBL" id="MCB2411129.1"/>
    </source>
</evidence>
<dbReference type="GO" id="GO:0016740">
    <property type="term" value="F:transferase activity"/>
    <property type="evidence" value="ECO:0007669"/>
    <property type="project" value="UniProtKB-KW"/>
</dbReference>
<sequence length="295" mass="33650">MDIEVVNKIKHLAIIALASDDELSEAIVLKGGNAIDLAYSGQQGAVSRTSFDLDFSLADGDFLEDLQVIKNRIEKTLVQTFAENGYVVLEYNFVIKPKVKPQVADFWGGYLVEFKVVEQHVFDQPLVNPKAQRRDFIPLRPNNSSKFQIEFSKFEYTGVGSKRPIKVDGYTVYVYTAEMIVFEKVRAICQQLPQYAEIIPSHTPRARARDFYDIHLIMESQGVTCSSAESRTLLQFIFDAKRVPMVFLQEMISNKAIHRDDWENVRATVSQTEEVQDFDFYFDYVINAFGGITAL</sequence>
<gene>
    <name evidence="1" type="ORF">LGH74_24290</name>
</gene>
<dbReference type="Proteomes" id="UP001165296">
    <property type="component" value="Unassembled WGS sequence"/>
</dbReference>
<dbReference type="EMBL" id="JAJADR010000015">
    <property type="protein sequence ID" value="MCB2411129.1"/>
    <property type="molecule type" value="Genomic_DNA"/>
</dbReference>
<protein>
    <submittedName>
        <fullName evidence="1">Nucleotidyl transferase AbiEii/AbiGii toxin family protein</fullName>
    </submittedName>
</protein>
<comment type="caution">
    <text evidence="1">The sequence shown here is derived from an EMBL/GenBank/DDBJ whole genome shotgun (WGS) entry which is preliminary data.</text>
</comment>
<reference evidence="1" key="1">
    <citation type="submission" date="2021-10" db="EMBL/GenBank/DDBJ databases">
        <authorList>
            <person name="Dean J.D."/>
            <person name="Kim M.K."/>
            <person name="Newey C.N."/>
            <person name="Stoker T.S."/>
            <person name="Thompson D.W."/>
            <person name="Grose J.H."/>
        </authorList>
    </citation>
    <scope>NUCLEOTIDE SEQUENCE</scope>
    <source>
        <strain evidence="1">BT178</strain>
    </source>
</reference>
<accession>A0ABS8AZ85</accession>
<organism evidence="1 2">
    <name type="scientific">Hymenobacter lucidus</name>
    <dbReference type="NCBI Taxonomy" id="2880930"/>
    <lineage>
        <taxon>Bacteria</taxon>
        <taxon>Pseudomonadati</taxon>
        <taxon>Bacteroidota</taxon>
        <taxon>Cytophagia</taxon>
        <taxon>Cytophagales</taxon>
        <taxon>Hymenobacteraceae</taxon>
        <taxon>Hymenobacter</taxon>
    </lineage>
</organism>
<dbReference type="RefSeq" id="WP_226180691.1">
    <property type="nucleotide sequence ID" value="NZ_JAJADR010000015.1"/>
</dbReference>
<name>A0ABS8AZ85_9BACT</name>
<dbReference type="InterPro" id="IPR014942">
    <property type="entry name" value="AbiEii"/>
</dbReference>
<dbReference type="Gene3D" id="3.10.450.620">
    <property type="entry name" value="JHP933, nucleotidyltransferase-like core domain"/>
    <property type="match status" value="1"/>
</dbReference>
<dbReference type="Pfam" id="PF08843">
    <property type="entry name" value="AbiEii"/>
    <property type="match status" value="1"/>
</dbReference>
<evidence type="ECO:0000313" key="2">
    <source>
        <dbReference type="Proteomes" id="UP001165296"/>
    </source>
</evidence>